<keyword evidence="3" id="KW-1185">Reference proteome</keyword>
<reference evidence="2 3" key="1">
    <citation type="journal article" date="2022" name="G3 (Bethesda)">
        <title>Whole-genome sequence and methylome profiling of the almond [Prunus dulcis (Mill.) D.A. Webb] cultivar 'Nonpareil'.</title>
        <authorList>
            <person name="D'Amico-Willman K.M."/>
            <person name="Ouma W.Z."/>
            <person name="Meulia T."/>
            <person name="Sideli G.M."/>
            <person name="Gradziel T.M."/>
            <person name="Fresnedo-Ramirez J."/>
        </authorList>
    </citation>
    <scope>NUCLEOTIDE SEQUENCE [LARGE SCALE GENOMIC DNA]</scope>
    <source>
        <strain evidence="2">Clone GOH B32 T37-40</strain>
    </source>
</reference>
<dbReference type="Pfam" id="PF14223">
    <property type="entry name" value="Retrotran_gag_2"/>
    <property type="match status" value="1"/>
</dbReference>
<keyword evidence="1" id="KW-0472">Membrane</keyword>
<dbReference type="Proteomes" id="UP001054821">
    <property type="component" value="Chromosome 4"/>
</dbReference>
<name>A0AAD4Z6S9_PRUDU</name>
<sequence>MHLKERLTLLSCGTKPVYEYLQLLKSMADELALIDVPVTEGDLTIYALNGLRIDFKEISPAIRARETAINFEELHDKLVDYEETLKRESTNLVTLPIVAPPSFSGLAIFPYKTGLVTPPVSTPTTTQVMSHIATKGLEATIASPPFNPEIQISPTSFVINKDTQPIITVFLWTYMANHTTAQQFQNQNWLVDSSVSHHVTTDLSNLSLHRDYEGPDDILIGDGSSLAITHTGSTTLNSLLIYLMFFVFPLFKTT</sequence>
<proteinExistence type="predicted"/>
<evidence type="ECO:0000313" key="3">
    <source>
        <dbReference type="Proteomes" id="UP001054821"/>
    </source>
</evidence>
<dbReference type="PANTHER" id="PTHR47481">
    <property type="match status" value="1"/>
</dbReference>
<keyword evidence="1" id="KW-1133">Transmembrane helix</keyword>
<accession>A0AAD4Z6S9</accession>
<organism evidence="2 3">
    <name type="scientific">Prunus dulcis</name>
    <name type="common">Almond</name>
    <name type="synonym">Amygdalus dulcis</name>
    <dbReference type="NCBI Taxonomy" id="3755"/>
    <lineage>
        <taxon>Eukaryota</taxon>
        <taxon>Viridiplantae</taxon>
        <taxon>Streptophyta</taxon>
        <taxon>Embryophyta</taxon>
        <taxon>Tracheophyta</taxon>
        <taxon>Spermatophyta</taxon>
        <taxon>Magnoliopsida</taxon>
        <taxon>eudicotyledons</taxon>
        <taxon>Gunneridae</taxon>
        <taxon>Pentapetalae</taxon>
        <taxon>rosids</taxon>
        <taxon>fabids</taxon>
        <taxon>Rosales</taxon>
        <taxon>Rosaceae</taxon>
        <taxon>Amygdaloideae</taxon>
        <taxon>Amygdaleae</taxon>
        <taxon>Prunus</taxon>
    </lineage>
</organism>
<protein>
    <submittedName>
        <fullName evidence="2">Uncharacterized protein</fullName>
    </submittedName>
</protein>
<evidence type="ECO:0000256" key="1">
    <source>
        <dbReference type="SAM" id="Phobius"/>
    </source>
</evidence>
<dbReference type="EMBL" id="JAJFAZ020000004">
    <property type="protein sequence ID" value="KAI5334716.1"/>
    <property type="molecule type" value="Genomic_DNA"/>
</dbReference>
<evidence type="ECO:0000313" key="2">
    <source>
        <dbReference type="EMBL" id="KAI5334716.1"/>
    </source>
</evidence>
<gene>
    <name evidence="2" type="ORF">L3X38_024849</name>
</gene>
<feature type="transmembrane region" description="Helical" evidence="1">
    <location>
        <begin position="234"/>
        <end position="251"/>
    </location>
</feature>
<comment type="caution">
    <text evidence="2">The sequence shown here is derived from an EMBL/GenBank/DDBJ whole genome shotgun (WGS) entry which is preliminary data.</text>
</comment>
<dbReference type="AlphaFoldDB" id="A0AAD4Z6S9"/>
<dbReference type="PANTHER" id="PTHR47481:SF34">
    <property type="entry name" value="CCHC-TYPE DOMAIN-CONTAINING PROTEIN"/>
    <property type="match status" value="1"/>
</dbReference>
<keyword evidence="1" id="KW-0812">Transmembrane</keyword>